<organism evidence="2 3">
    <name type="scientific">Pleuronectes platessa</name>
    <name type="common">European plaice</name>
    <dbReference type="NCBI Taxonomy" id="8262"/>
    <lineage>
        <taxon>Eukaryota</taxon>
        <taxon>Metazoa</taxon>
        <taxon>Chordata</taxon>
        <taxon>Craniata</taxon>
        <taxon>Vertebrata</taxon>
        <taxon>Euteleostomi</taxon>
        <taxon>Actinopterygii</taxon>
        <taxon>Neopterygii</taxon>
        <taxon>Teleostei</taxon>
        <taxon>Neoteleostei</taxon>
        <taxon>Acanthomorphata</taxon>
        <taxon>Carangaria</taxon>
        <taxon>Pleuronectiformes</taxon>
        <taxon>Pleuronectoidei</taxon>
        <taxon>Pleuronectidae</taxon>
        <taxon>Pleuronectes</taxon>
    </lineage>
</organism>
<evidence type="ECO:0000259" key="1">
    <source>
        <dbReference type="PROSITE" id="PS51072"/>
    </source>
</evidence>
<dbReference type="Pfam" id="PF00928">
    <property type="entry name" value="Adap_comp_sub"/>
    <property type="match status" value="1"/>
</dbReference>
<protein>
    <recommendedName>
        <fullName evidence="1">MHD domain-containing protein</fullName>
    </recommendedName>
</protein>
<dbReference type="AlphaFoldDB" id="A0A9N7UVB2"/>
<evidence type="ECO:0000313" key="2">
    <source>
        <dbReference type="EMBL" id="CAB1437454.1"/>
    </source>
</evidence>
<dbReference type="EMBL" id="CADEAL010002026">
    <property type="protein sequence ID" value="CAB1437454.1"/>
    <property type="molecule type" value="Genomic_DNA"/>
</dbReference>
<dbReference type="InterPro" id="IPR050431">
    <property type="entry name" value="Adaptor_comp_med_subunit"/>
</dbReference>
<dbReference type="Proteomes" id="UP001153269">
    <property type="component" value="Unassembled WGS sequence"/>
</dbReference>
<dbReference type="PANTHER" id="PTHR10529">
    <property type="entry name" value="AP COMPLEX SUBUNIT MU"/>
    <property type="match status" value="1"/>
</dbReference>
<evidence type="ECO:0000313" key="3">
    <source>
        <dbReference type="Proteomes" id="UP001153269"/>
    </source>
</evidence>
<comment type="caution">
    <text evidence="2">The sequence shown here is derived from an EMBL/GenBank/DDBJ whole genome shotgun (WGS) entry which is preliminary data.</text>
</comment>
<dbReference type="PROSITE" id="PS51072">
    <property type="entry name" value="MHD"/>
    <property type="match status" value="1"/>
</dbReference>
<dbReference type="Gene3D" id="2.60.40.1170">
    <property type="entry name" value="Mu homology domain, subdomain B"/>
    <property type="match status" value="2"/>
</dbReference>
<dbReference type="InterPro" id="IPR028565">
    <property type="entry name" value="MHD"/>
</dbReference>
<dbReference type="SUPFAM" id="SSF49447">
    <property type="entry name" value="Second domain of Mu2 adaptin subunit (ap50) of ap2 adaptor"/>
    <property type="match status" value="1"/>
</dbReference>
<feature type="non-terminal residue" evidence="2">
    <location>
        <position position="1"/>
    </location>
</feature>
<keyword evidence="3" id="KW-1185">Reference proteome</keyword>
<name>A0A9N7UVB2_PLEPL</name>
<gene>
    <name evidence="2" type="ORF">PLEPLA_LOCUS25433</name>
</gene>
<proteinExistence type="predicted"/>
<dbReference type="InterPro" id="IPR036168">
    <property type="entry name" value="AP2_Mu_C_sf"/>
</dbReference>
<sequence>HFWSVALPVSDTSCQWHFLSVTPPVSNTSCQSHFLSVALPVSGTSVALPVSGTSGQWHFLSVALPVSGTSCQSHFLSVALLVSDNSCQSHFLLSQELSSPDQSSELKPQSRAVVWQIPRFPGGTQLCAVFKLEVAGLSSASLLEVGPVGLSFELPKVTATGLQIRFLRLSPVQPGPAQRWVRYVTHSDSYTLRM</sequence>
<accession>A0A9N7UVB2</accession>
<reference evidence="2" key="1">
    <citation type="submission" date="2020-03" db="EMBL/GenBank/DDBJ databases">
        <authorList>
            <person name="Weist P."/>
        </authorList>
    </citation>
    <scope>NUCLEOTIDE SEQUENCE</scope>
</reference>
<feature type="domain" description="MHD" evidence="1">
    <location>
        <begin position="1"/>
        <end position="193"/>
    </location>
</feature>